<dbReference type="Proteomes" id="UP000235371">
    <property type="component" value="Unassembled WGS sequence"/>
</dbReference>
<dbReference type="EMBL" id="KZ613919">
    <property type="protein sequence ID" value="PMD49918.1"/>
    <property type="molecule type" value="Genomic_DNA"/>
</dbReference>
<dbReference type="Pfam" id="PF00501">
    <property type="entry name" value="AMP-binding"/>
    <property type="match status" value="1"/>
</dbReference>
<accession>A0A2J6SGN3</accession>
<dbReference type="STRING" id="1095630.A0A2J6SGN3"/>
<dbReference type="InParanoid" id="A0A2J6SGN3"/>
<protein>
    <submittedName>
        <fullName evidence="4">Putative AMP-binding enzyme</fullName>
    </submittedName>
</protein>
<feature type="domain" description="AMP-dependent synthetase/ligase" evidence="2">
    <location>
        <begin position="83"/>
        <end position="416"/>
    </location>
</feature>
<evidence type="ECO:0000259" key="2">
    <source>
        <dbReference type="Pfam" id="PF00501"/>
    </source>
</evidence>
<comment type="similarity">
    <text evidence="1">Belongs to the ATP-dependent AMP-binding enzyme family.</text>
</comment>
<dbReference type="SUPFAM" id="SSF56801">
    <property type="entry name" value="Acetyl-CoA synthetase-like"/>
    <property type="match status" value="1"/>
</dbReference>
<dbReference type="InterPro" id="IPR042099">
    <property type="entry name" value="ANL_N_sf"/>
</dbReference>
<dbReference type="PANTHER" id="PTHR43201">
    <property type="entry name" value="ACYL-COA SYNTHETASE"/>
    <property type="match status" value="1"/>
</dbReference>
<dbReference type="InterPro" id="IPR020845">
    <property type="entry name" value="AMP-binding_CS"/>
</dbReference>
<dbReference type="OrthoDB" id="6614653at2759"/>
<dbReference type="GeneID" id="36590197"/>
<dbReference type="AlphaFoldDB" id="A0A2J6SGN3"/>
<dbReference type="Pfam" id="PF13193">
    <property type="entry name" value="AMP-binding_C"/>
    <property type="match status" value="1"/>
</dbReference>
<evidence type="ECO:0000313" key="4">
    <source>
        <dbReference type="EMBL" id="PMD49918.1"/>
    </source>
</evidence>
<dbReference type="GO" id="GO:0031956">
    <property type="term" value="F:medium-chain fatty acid-CoA ligase activity"/>
    <property type="evidence" value="ECO:0007669"/>
    <property type="project" value="TreeGrafter"/>
</dbReference>
<evidence type="ECO:0000259" key="3">
    <source>
        <dbReference type="Pfam" id="PF13193"/>
    </source>
</evidence>
<gene>
    <name evidence="4" type="ORF">K444DRAFT_622533</name>
</gene>
<keyword evidence="5" id="KW-1185">Reference proteome</keyword>
<dbReference type="PANTHER" id="PTHR43201:SF8">
    <property type="entry name" value="ACYL-COA SYNTHETASE FAMILY MEMBER 3"/>
    <property type="match status" value="1"/>
</dbReference>
<dbReference type="InterPro" id="IPR045851">
    <property type="entry name" value="AMP-bd_C_sf"/>
</dbReference>
<dbReference type="RefSeq" id="XP_024726822.1">
    <property type="nucleotide sequence ID" value="XM_024882120.1"/>
</dbReference>
<dbReference type="InterPro" id="IPR025110">
    <property type="entry name" value="AMP-bd_C"/>
</dbReference>
<dbReference type="Gene3D" id="3.30.300.30">
    <property type="match status" value="1"/>
</dbReference>
<dbReference type="Gene3D" id="3.40.50.12780">
    <property type="entry name" value="N-terminal domain of ligase-like"/>
    <property type="match status" value="1"/>
</dbReference>
<reference evidence="4 5" key="1">
    <citation type="submission" date="2016-04" db="EMBL/GenBank/DDBJ databases">
        <title>A degradative enzymes factory behind the ericoid mycorrhizal symbiosis.</title>
        <authorList>
            <consortium name="DOE Joint Genome Institute"/>
            <person name="Martino E."/>
            <person name="Morin E."/>
            <person name="Grelet G."/>
            <person name="Kuo A."/>
            <person name="Kohler A."/>
            <person name="Daghino S."/>
            <person name="Barry K."/>
            <person name="Choi C."/>
            <person name="Cichocki N."/>
            <person name="Clum A."/>
            <person name="Copeland A."/>
            <person name="Hainaut M."/>
            <person name="Haridas S."/>
            <person name="Labutti K."/>
            <person name="Lindquist E."/>
            <person name="Lipzen A."/>
            <person name="Khouja H.-R."/>
            <person name="Murat C."/>
            <person name="Ohm R."/>
            <person name="Olson A."/>
            <person name="Spatafora J."/>
            <person name="Veneault-Fourrey C."/>
            <person name="Henrissat B."/>
            <person name="Grigoriev I."/>
            <person name="Martin F."/>
            <person name="Perotto S."/>
        </authorList>
    </citation>
    <scope>NUCLEOTIDE SEQUENCE [LARGE SCALE GENOMIC DNA]</scope>
    <source>
        <strain evidence="4 5">E</strain>
    </source>
</reference>
<sequence length="566" mass="61858">MSGPESISTMVDGDDRTCFVPKHQGLNVLPNSPLFSRILRLAHQSERIAIKDPTAGFAASYIQLLTDVLHLRNHLEKSLDYSILEHLGKGEEVFVTILGEGGYEFTVAFFAIMAVGAVVVPLSPSLSLEELRNRVKRCRSVATLTTSTRTALGRELEEYIAISSTSTFRCIDIGPHINRPPLLPREIIISSDLQLDSNGSSFVIFTSGTTGQPKGVVKRRAAVYNAALAVADNYQLGENDTVLHITPINHASGIGLALLPFLLSGGCVEFQIECSEAFDAGRLWERWREGGLTFFSGVPNIYNTMMEYFEKHISSLPAEQLKGYIAAANQFRGMLCGTSALAQQLQQKWTELRGGRMLLTRYGGTESSAVFKVPLHAADVPEGSVGEIVPGVDVKLSDGDKGEVFIKSPNMFSKYLFDPEATANAHDKYGYFKTGDLARREGKYYFILGRADVDIIKSGGHIIYTLDIEKEILGLDYVSEVMVVGVENGELGQRVAAAVVLTGNTTSLTLANLRKDLSPILPDYKLPTYLRIVGKGELRKTAMGKVLKKALAGELFPPHGHSDIQI</sequence>
<dbReference type="GO" id="GO:0006631">
    <property type="term" value="P:fatty acid metabolic process"/>
    <property type="evidence" value="ECO:0007669"/>
    <property type="project" value="TreeGrafter"/>
</dbReference>
<dbReference type="PROSITE" id="PS00455">
    <property type="entry name" value="AMP_BINDING"/>
    <property type="match status" value="1"/>
</dbReference>
<evidence type="ECO:0000313" key="5">
    <source>
        <dbReference type="Proteomes" id="UP000235371"/>
    </source>
</evidence>
<name>A0A2J6SGN3_9HELO</name>
<feature type="domain" description="AMP-binding enzyme C-terminal" evidence="3">
    <location>
        <begin position="468"/>
        <end position="545"/>
    </location>
</feature>
<organism evidence="4 5">
    <name type="scientific">Hyaloscypha bicolor E</name>
    <dbReference type="NCBI Taxonomy" id="1095630"/>
    <lineage>
        <taxon>Eukaryota</taxon>
        <taxon>Fungi</taxon>
        <taxon>Dikarya</taxon>
        <taxon>Ascomycota</taxon>
        <taxon>Pezizomycotina</taxon>
        <taxon>Leotiomycetes</taxon>
        <taxon>Helotiales</taxon>
        <taxon>Hyaloscyphaceae</taxon>
        <taxon>Hyaloscypha</taxon>
        <taxon>Hyaloscypha bicolor</taxon>
    </lineage>
</organism>
<proteinExistence type="inferred from homology"/>
<dbReference type="InterPro" id="IPR000873">
    <property type="entry name" value="AMP-dep_synth/lig_dom"/>
</dbReference>
<evidence type="ECO:0000256" key="1">
    <source>
        <dbReference type="ARBA" id="ARBA00006432"/>
    </source>
</evidence>